<feature type="domain" description="Calmodulin-binding" evidence="2">
    <location>
        <begin position="268"/>
        <end position="331"/>
    </location>
</feature>
<gene>
    <name evidence="3" type="ORF">Adt_40449</name>
</gene>
<feature type="compositionally biased region" description="Polar residues" evidence="1">
    <location>
        <begin position="210"/>
        <end position="220"/>
    </location>
</feature>
<dbReference type="PANTHER" id="PTHR33349:SF20">
    <property type="entry name" value="CHROMO DOMAIN CEC-LIKE PROTEIN"/>
    <property type="match status" value="1"/>
</dbReference>
<feature type="region of interest" description="Disordered" evidence="1">
    <location>
        <begin position="1"/>
        <end position="126"/>
    </location>
</feature>
<organism evidence="3 4">
    <name type="scientific">Abeliophyllum distichum</name>
    <dbReference type="NCBI Taxonomy" id="126358"/>
    <lineage>
        <taxon>Eukaryota</taxon>
        <taxon>Viridiplantae</taxon>
        <taxon>Streptophyta</taxon>
        <taxon>Embryophyta</taxon>
        <taxon>Tracheophyta</taxon>
        <taxon>Spermatophyta</taxon>
        <taxon>Magnoliopsida</taxon>
        <taxon>eudicotyledons</taxon>
        <taxon>Gunneridae</taxon>
        <taxon>Pentapetalae</taxon>
        <taxon>asterids</taxon>
        <taxon>lamiids</taxon>
        <taxon>Lamiales</taxon>
        <taxon>Oleaceae</taxon>
        <taxon>Forsythieae</taxon>
        <taxon>Abeliophyllum</taxon>
    </lineage>
</organism>
<name>A0ABD1Q9P8_9LAMI</name>
<feature type="compositionally biased region" description="Acidic residues" evidence="1">
    <location>
        <begin position="160"/>
        <end position="170"/>
    </location>
</feature>
<evidence type="ECO:0000259" key="2">
    <source>
        <dbReference type="Pfam" id="PF07839"/>
    </source>
</evidence>
<dbReference type="AlphaFoldDB" id="A0ABD1Q9P8"/>
<protein>
    <submittedName>
        <fullName evidence="3">Dentin sialophosphoprotein-like</fullName>
    </submittedName>
</protein>
<feature type="compositionally biased region" description="Polar residues" evidence="1">
    <location>
        <begin position="76"/>
        <end position="90"/>
    </location>
</feature>
<dbReference type="Proteomes" id="UP001604336">
    <property type="component" value="Unassembled WGS sequence"/>
</dbReference>
<proteinExistence type="predicted"/>
<feature type="compositionally biased region" description="Basic and acidic residues" evidence="1">
    <location>
        <begin position="179"/>
        <end position="188"/>
    </location>
</feature>
<sequence length="335" mass="37259">MATRGRESALGKEKRETSSCHLHANTTQQSRRLSLSRSRDPDGKHDPPASEKHIPNYLKPTFSSSPDVSKQLVKKQVSSDTTRKTNLTRTRSLDKRRASTVSKKQDTGIGASTKKEQAVGPPERVITPDLFEVRQLETLQEFSVTEAQEETINDGSNNETGDEVLVLEDMEPVRQVQLESRKDDEHVEYSTVSEHPDASAYFEMEEPDNLSLTKGTSSDQQDLDKHNADEDNETKTNGSVTGSPKVEAEEKEGEGSIPLDKKEEGIIVDETFDPEGTKDQEVAKELKQEAENATSQPQSAQGKKNSVVSNDVIEETASKLREQRRNKVRALAWGL</sequence>
<dbReference type="EMBL" id="JBFOLK010000012">
    <property type="protein sequence ID" value="KAL2472313.1"/>
    <property type="molecule type" value="Genomic_DNA"/>
</dbReference>
<feature type="region of interest" description="Disordered" evidence="1">
    <location>
        <begin position="146"/>
        <end position="310"/>
    </location>
</feature>
<comment type="caution">
    <text evidence="3">The sequence shown here is derived from an EMBL/GenBank/DDBJ whole genome shotgun (WGS) entry which is preliminary data.</text>
</comment>
<dbReference type="Pfam" id="PF07839">
    <property type="entry name" value="CaM_binding"/>
    <property type="match status" value="1"/>
</dbReference>
<feature type="compositionally biased region" description="Basic and acidic residues" evidence="1">
    <location>
        <begin position="275"/>
        <end position="290"/>
    </location>
</feature>
<feature type="compositionally biased region" description="Polar residues" evidence="1">
    <location>
        <begin position="291"/>
        <end position="309"/>
    </location>
</feature>
<evidence type="ECO:0000313" key="3">
    <source>
        <dbReference type="EMBL" id="KAL2472313.1"/>
    </source>
</evidence>
<dbReference type="InterPro" id="IPR012417">
    <property type="entry name" value="CaM-bd_dom_pln"/>
</dbReference>
<feature type="compositionally biased region" description="Basic and acidic residues" evidence="1">
    <location>
        <begin position="1"/>
        <end position="18"/>
    </location>
</feature>
<feature type="compositionally biased region" description="Basic and acidic residues" evidence="1">
    <location>
        <begin position="37"/>
        <end position="54"/>
    </location>
</feature>
<evidence type="ECO:0000313" key="4">
    <source>
        <dbReference type="Proteomes" id="UP001604336"/>
    </source>
</evidence>
<keyword evidence="4" id="KW-1185">Reference proteome</keyword>
<dbReference type="PANTHER" id="PTHR33349">
    <property type="entry name" value="EMB|CAB62594.1"/>
    <property type="match status" value="1"/>
</dbReference>
<accession>A0ABD1Q9P8</accession>
<reference evidence="4" key="1">
    <citation type="submission" date="2024-07" db="EMBL/GenBank/DDBJ databases">
        <title>Two chromosome-level genome assemblies of Korean endemic species Abeliophyllum distichum and Forsythia ovata (Oleaceae).</title>
        <authorList>
            <person name="Jang H."/>
        </authorList>
    </citation>
    <scope>NUCLEOTIDE SEQUENCE [LARGE SCALE GENOMIC DNA]</scope>
</reference>
<evidence type="ECO:0000256" key="1">
    <source>
        <dbReference type="SAM" id="MobiDB-lite"/>
    </source>
</evidence>